<evidence type="ECO:0000256" key="2">
    <source>
        <dbReference type="SAM" id="MobiDB-lite"/>
    </source>
</evidence>
<organism evidence="4 5">
    <name type="scientific">Corynebacterium kalinowskii</name>
    <dbReference type="NCBI Taxonomy" id="2675216"/>
    <lineage>
        <taxon>Bacteria</taxon>
        <taxon>Bacillati</taxon>
        <taxon>Actinomycetota</taxon>
        <taxon>Actinomycetes</taxon>
        <taxon>Mycobacteriales</taxon>
        <taxon>Corynebacteriaceae</taxon>
        <taxon>Corynebacterium</taxon>
    </lineage>
</organism>
<evidence type="ECO:0008006" key="6">
    <source>
        <dbReference type="Google" id="ProtNLM"/>
    </source>
</evidence>
<feature type="signal peptide" evidence="3">
    <location>
        <begin position="1"/>
        <end position="22"/>
    </location>
</feature>
<feature type="chain" id="PRO_5039217812" description="Secreted protein" evidence="3">
    <location>
        <begin position="23"/>
        <end position="188"/>
    </location>
</feature>
<sequence length="188" mass="19396">MKKVLFAISAAALLTACGSSNDAPAPATVTVTAPAPSTSTPTPTPTSSTPTPTSEALPQGATAGFEGSQDVVDSGVPIAANGKGIKKCNEAIPGLTMFTDDTIGYSAYCENLYPEVPEPPVETQPTTEMRDLSKIPVADGGTCPAAICGYGHDANGKPNPSSGEIQKWWMDCIATHSDAYCRANDPYR</sequence>
<dbReference type="InterPro" id="IPR012640">
    <property type="entry name" value="Membr_lipoprot_lipid_attach_CS"/>
</dbReference>
<dbReference type="EMBL" id="CP046452">
    <property type="protein sequence ID" value="QGU03142.1"/>
    <property type="molecule type" value="Genomic_DNA"/>
</dbReference>
<dbReference type="AlphaFoldDB" id="A0A6B8VD60"/>
<dbReference type="RefSeq" id="WP_197079702.1">
    <property type="nucleotide sequence ID" value="NZ_CP046452.1"/>
</dbReference>
<dbReference type="PROSITE" id="PS51257">
    <property type="entry name" value="PROKAR_LIPOPROTEIN"/>
    <property type="match status" value="1"/>
</dbReference>
<name>A0A6B8VD60_9CORY</name>
<evidence type="ECO:0000313" key="4">
    <source>
        <dbReference type="EMBL" id="QGU03142.1"/>
    </source>
</evidence>
<feature type="compositionally biased region" description="Low complexity" evidence="2">
    <location>
        <begin position="28"/>
        <end position="54"/>
    </location>
</feature>
<keyword evidence="5" id="KW-1185">Reference proteome</keyword>
<evidence type="ECO:0000256" key="1">
    <source>
        <dbReference type="ARBA" id="ARBA00022729"/>
    </source>
</evidence>
<keyword evidence="1 3" id="KW-0732">Signal</keyword>
<dbReference type="Pfam" id="PF08139">
    <property type="entry name" value="LPAM_1"/>
    <property type="match status" value="1"/>
</dbReference>
<protein>
    <recommendedName>
        <fullName evidence="6">Secreted protein</fullName>
    </recommendedName>
</protein>
<gene>
    <name evidence="4" type="ORF">CKALI_11490</name>
</gene>
<feature type="region of interest" description="Disordered" evidence="2">
    <location>
        <begin position="28"/>
        <end position="69"/>
    </location>
</feature>
<dbReference type="KEGG" id="ckw:CKALI_11490"/>
<evidence type="ECO:0000313" key="5">
    <source>
        <dbReference type="Proteomes" id="UP000427071"/>
    </source>
</evidence>
<evidence type="ECO:0000256" key="3">
    <source>
        <dbReference type="SAM" id="SignalP"/>
    </source>
</evidence>
<accession>A0A6B8VD60</accession>
<proteinExistence type="predicted"/>
<reference evidence="5" key="1">
    <citation type="submission" date="2019-11" db="EMBL/GenBank/DDBJ databases">
        <title>Complete genome sequence of Corynebacterium kalinowskii 1959, a novel Corynebacterium species isolated from soil of a small paddock in Vilsendorf, Germany.</title>
        <authorList>
            <person name="Schaffert L."/>
            <person name="Ruwe M."/>
            <person name="Milse J."/>
            <person name="Hanuschka K."/>
            <person name="Ortseifen V."/>
            <person name="Droste J."/>
            <person name="Brandt D."/>
            <person name="Schlueter L."/>
            <person name="Kutter Y."/>
            <person name="Vinke S."/>
            <person name="Viehoefer P."/>
            <person name="Jacob L."/>
            <person name="Luebke N.-C."/>
            <person name="Schulte-Berndt E."/>
            <person name="Hain C."/>
            <person name="Linder M."/>
            <person name="Schmidt P."/>
            <person name="Wollenschlaeger L."/>
            <person name="Luttermann T."/>
            <person name="Thieme E."/>
            <person name="Hassa J."/>
            <person name="Haak M."/>
            <person name="Wittchen M."/>
            <person name="Mentz A."/>
            <person name="Persicke M."/>
            <person name="Busche T."/>
            <person name="Ruckert C."/>
        </authorList>
    </citation>
    <scope>NUCLEOTIDE SEQUENCE [LARGE SCALE GENOMIC DNA]</scope>
    <source>
        <strain evidence="5">1959</strain>
    </source>
</reference>
<dbReference type="Proteomes" id="UP000427071">
    <property type="component" value="Chromosome"/>
</dbReference>